<evidence type="ECO:0000256" key="1">
    <source>
        <dbReference type="SAM" id="MobiDB-lite"/>
    </source>
</evidence>
<sequence length="94" mass="10303">MLNVSAPYPHAGSTAYIDDIDCLDKPVVRKVRIISHKPEDLVLIAIRDRLAPREAASGNRTVPLSALRETEQPELHAPAGTPRKPSGRTKGSRR</sequence>
<evidence type="ECO:0000313" key="2">
    <source>
        <dbReference type="EMBL" id="PNU02500.1"/>
    </source>
</evidence>
<protein>
    <submittedName>
        <fullName evidence="2">Uncharacterized protein</fullName>
    </submittedName>
</protein>
<gene>
    <name evidence="2" type="ORF">A8V01_08950</name>
</gene>
<evidence type="ECO:0000313" key="3">
    <source>
        <dbReference type="Proteomes" id="UP000236327"/>
    </source>
</evidence>
<comment type="caution">
    <text evidence="2">The sequence shown here is derived from an EMBL/GenBank/DDBJ whole genome shotgun (WGS) entry which is preliminary data.</text>
</comment>
<dbReference type="Proteomes" id="UP000236327">
    <property type="component" value="Unassembled WGS sequence"/>
</dbReference>
<dbReference type="EMBL" id="LYMM01000073">
    <property type="protein sequence ID" value="PNU02500.1"/>
    <property type="molecule type" value="Genomic_DNA"/>
</dbReference>
<proteinExistence type="predicted"/>
<reference evidence="2 3" key="1">
    <citation type="submission" date="2016-05" db="EMBL/GenBank/DDBJ databases">
        <title>Complete genome sequence of Novosphingobium guangzhouense SA925(T).</title>
        <authorList>
            <person name="Sha S."/>
        </authorList>
    </citation>
    <scope>NUCLEOTIDE SEQUENCE [LARGE SCALE GENOMIC DNA]</scope>
    <source>
        <strain evidence="2 3">SA925</strain>
    </source>
</reference>
<feature type="compositionally biased region" description="Basic residues" evidence="1">
    <location>
        <begin position="85"/>
        <end position="94"/>
    </location>
</feature>
<name>A0A2K2FUS0_9SPHN</name>
<dbReference type="AlphaFoldDB" id="A0A2K2FUS0"/>
<keyword evidence="3" id="KW-1185">Reference proteome</keyword>
<dbReference type="OrthoDB" id="7510873at2"/>
<dbReference type="RefSeq" id="WP_103098667.1">
    <property type="nucleotide sequence ID" value="NZ_LYMM01000073.1"/>
</dbReference>
<accession>A0A2K2FUS0</accession>
<feature type="region of interest" description="Disordered" evidence="1">
    <location>
        <begin position="54"/>
        <end position="94"/>
    </location>
</feature>
<organism evidence="2 3">
    <name type="scientific">Novosphingobium guangzhouense</name>
    <dbReference type="NCBI Taxonomy" id="1850347"/>
    <lineage>
        <taxon>Bacteria</taxon>
        <taxon>Pseudomonadati</taxon>
        <taxon>Pseudomonadota</taxon>
        <taxon>Alphaproteobacteria</taxon>
        <taxon>Sphingomonadales</taxon>
        <taxon>Sphingomonadaceae</taxon>
        <taxon>Novosphingobium</taxon>
    </lineage>
</organism>